<evidence type="ECO:0000256" key="6">
    <source>
        <dbReference type="ARBA" id="ARBA00023002"/>
    </source>
</evidence>
<evidence type="ECO:0000256" key="4">
    <source>
        <dbReference type="ARBA" id="ARBA00022723"/>
    </source>
</evidence>
<proteinExistence type="inferred from homology"/>
<dbReference type="NCBIfam" id="TIGR03366">
    <property type="entry name" value="HpnZ_proposed"/>
    <property type="match status" value="1"/>
</dbReference>
<dbReference type="InterPro" id="IPR002328">
    <property type="entry name" value="ADH_Zn_CS"/>
</dbReference>
<evidence type="ECO:0000256" key="5">
    <source>
        <dbReference type="ARBA" id="ARBA00022833"/>
    </source>
</evidence>
<dbReference type="GO" id="GO:0005737">
    <property type="term" value="C:cytoplasm"/>
    <property type="evidence" value="ECO:0007669"/>
    <property type="project" value="TreeGrafter"/>
</dbReference>
<name>A0A7X5VC80_9ACTN</name>
<dbReference type="Gene3D" id="3.40.50.720">
    <property type="entry name" value="NAD(P)-binding Rossmann-like Domain"/>
    <property type="match status" value="1"/>
</dbReference>
<feature type="domain" description="Alcohol dehydrogenase-like N-terminal" evidence="10">
    <location>
        <begin position="36"/>
        <end position="157"/>
    </location>
</feature>
<dbReference type="RefSeq" id="WP_167209288.1">
    <property type="nucleotide sequence ID" value="NZ_JAASRO010000001.1"/>
</dbReference>
<dbReference type="Proteomes" id="UP000555407">
    <property type="component" value="Unassembled WGS sequence"/>
</dbReference>
<dbReference type="PANTHER" id="PTHR42940:SF3">
    <property type="entry name" value="ALCOHOL DEHYDROGENASE 1-RELATED"/>
    <property type="match status" value="1"/>
</dbReference>
<dbReference type="EMBL" id="JAASRO010000001">
    <property type="protein sequence ID" value="NIK58467.1"/>
    <property type="molecule type" value="Genomic_DNA"/>
</dbReference>
<comment type="caution">
    <text evidence="11">The sequence shown here is derived from an EMBL/GenBank/DDBJ whole genome shotgun (WGS) entry which is preliminary data.</text>
</comment>
<dbReference type="InterPro" id="IPR017743">
    <property type="entry name" value="ADH_phosphonate_catab-assoc"/>
</dbReference>
<evidence type="ECO:0000256" key="2">
    <source>
        <dbReference type="ARBA" id="ARBA00008072"/>
    </source>
</evidence>
<keyword evidence="7" id="KW-0520">NAD</keyword>
<keyword evidence="12" id="KW-1185">Reference proteome</keyword>
<dbReference type="SUPFAM" id="SSF51735">
    <property type="entry name" value="NAD(P)-binding Rossmann-fold domains"/>
    <property type="match status" value="1"/>
</dbReference>
<evidence type="ECO:0000256" key="7">
    <source>
        <dbReference type="ARBA" id="ARBA00023027"/>
    </source>
</evidence>
<evidence type="ECO:0000256" key="8">
    <source>
        <dbReference type="RuleBase" id="RU361277"/>
    </source>
</evidence>
<comment type="similarity">
    <text evidence="2 8">Belongs to the zinc-containing alcohol dehydrogenase family.</text>
</comment>
<organism evidence="11 12">
    <name type="scientific">Kribbella shirazensis</name>
    <dbReference type="NCBI Taxonomy" id="1105143"/>
    <lineage>
        <taxon>Bacteria</taxon>
        <taxon>Bacillati</taxon>
        <taxon>Actinomycetota</taxon>
        <taxon>Actinomycetes</taxon>
        <taxon>Propionibacteriales</taxon>
        <taxon>Kribbellaceae</taxon>
        <taxon>Kribbella</taxon>
    </lineage>
</organism>
<dbReference type="EC" id="1.1.1.1" evidence="3"/>
<feature type="domain" description="Alcohol dehydrogenase-like C-terminal" evidence="9">
    <location>
        <begin position="197"/>
        <end position="319"/>
    </location>
</feature>
<evidence type="ECO:0000259" key="10">
    <source>
        <dbReference type="Pfam" id="PF08240"/>
    </source>
</evidence>
<sequence>MTTTGSTVNATATAAVWSGVEAGFTVDTLPLPALRRGEVLVRTELATICGSDLHTINGDRPTPLPTVLGHEAIGHVVATGGDVTAADGQPVRQGDRITWTIGTACGTCRRCRRGISQKCLSVRKYGHEAIDDHWKLNGGFGTHVHLVAGTGVVKVPDQLPATVATPANCATATVTCAARRTELDADDVVVVLGCGMLGLTAVAYARDRGCSTVIASDVDPSRRELAALFGATAVVEPQDLAAITSEYGADVVFELSGNSRAVQSAFGVVDLGGRIALVGSVSPAPEISFEPSGFVKNLTTVVGCHNYRVDDLVEAVAFLGRTPAQALFADLIPAPYALADIVQAVTTAGTSSAPRIAVQFP</sequence>
<reference evidence="11 12" key="1">
    <citation type="submission" date="2020-03" db="EMBL/GenBank/DDBJ databases">
        <title>Sequencing the genomes of 1000 actinobacteria strains.</title>
        <authorList>
            <person name="Klenk H.-P."/>
        </authorList>
    </citation>
    <scope>NUCLEOTIDE SEQUENCE [LARGE SCALE GENOMIC DNA]</scope>
    <source>
        <strain evidence="11 12">DSM 45490</strain>
    </source>
</reference>
<evidence type="ECO:0000256" key="1">
    <source>
        <dbReference type="ARBA" id="ARBA00001947"/>
    </source>
</evidence>
<gene>
    <name evidence="11" type="ORF">BJY22_004184</name>
</gene>
<keyword evidence="6" id="KW-0560">Oxidoreductase</keyword>
<dbReference type="InterPro" id="IPR013154">
    <property type="entry name" value="ADH-like_N"/>
</dbReference>
<dbReference type="Gene3D" id="3.90.180.10">
    <property type="entry name" value="Medium-chain alcohol dehydrogenases, catalytic domain"/>
    <property type="match status" value="1"/>
</dbReference>
<dbReference type="InterPro" id="IPR011032">
    <property type="entry name" value="GroES-like_sf"/>
</dbReference>
<comment type="cofactor">
    <cofactor evidence="1 8">
        <name>Zn(2+)</name>
        <dbReference type="ChEBI" id="CHEBI:29105"/>
    </cofactor>
</comment>
<keyword evidence="4 8" id="KW-0479">Metal-binding</keyword>
<dbReference type="AlphaFoldDB" id="A0A7X5VC80"/>
<evidence type="ECO:0000256" key="3">
    <source>
        <dbReference type="ARBA" id="ARBA00013190"/>
    </source>
</evidence>
<dbReference type="GO" id="GO:0004022">
    <property type="term" value="F:alcohol dehydrogenase (NAD+) activity"/>
    <property type="evidence" value="ECO:0007669"/>
    <property type="project" value="UniProtKB-EC"/>
</dbReference>
<evidence type="ECO:0000259" key="9">
    <source>
        <dbReference type="Pfam" id="PF00107"/>
    </source>
</evidence>
<dbReference type="GO" id="GO:0008270">
    <property type="term" value="F:zinc ion binding"/>
    <property type="evidence" value="ECO:0007669"/>
    <property type="project" value="InterPro"/>
</dbReference>
<keyword evidence="5 8" id="KW-0862">Zinc</keyword>
<dbReference type="Pfam" id="PF00107">
    <property type="entry name" value="ADH_zinc_N"/>
    <property type="match status" value="1"/>
</dbReference>
<dbReference type="CDD" id="cd08231">
    <property type="entry name" value="MDR_TM0436_like"/>
    <property type="match status" value="1"/>
</dbReference>
<evidence type="ECO:0000313" key="12">
    <source>
        <dbReference type="Proteomes" id="UP000555407"/>
    </source>
</evidence>
<dbReference type="SUPFAM" id="SSF50129">
    <property type="entry name" value="GroES-like"/>
    <property type="match status" value="1"/>
</dbReference>
<dbReference type="PROSITE" id="PS00059">
    <property type="entry name" value="ADH_ZINC"/>
    <property type="match status" value="1"/>
</dbReference>
<accession>A0A7X5VC80</accession>
<protein>
    <recommendedName>
        <fullName evidence="3">alcohol dehydrogenase</fullName>
        <ecNumber evidence="3">1.1.1.1</ecNumber>
    </recommendedName>
</protein>
<dbReference type="InterPro" id="IPR036291">
    <property type="entry name" value="NAD(P)-bd_dom_sf"/>
</dbReference>
<dbReference type="PANTHER" id="PTHR42940">
    <property type="entry name" value="ALCOHOL DEHYDROGENASE 1-RELATED"/>
    <property type="match status" value="1"/>
</dbReference>
<dbReference type="InterPro" id="IPR013149">
    <property type="entry name" value="ADH-like_C"/>
</dbReference>
<dbReference type="Pfam" id="PF08240">
    <property type="entry name" value="ADH_N"/>
    <property type="match status" value="1"/>
</dbReference>
<evidence type="ECO:0000313" key="11">
    <source>
        <dbReference type="EMBL" id="NIK58467.1"/>
    </source>
</evidence>